<keyword evidence="4" id="KW-1185">Reference proteome</keyword>
<sequence length="768" mass="84684">MSRPDHQDINHMNLAELEARELAHALSAHTLAGTEAHSALTISGLLGTSPERRLGMSFPNDGIERDVWNEAVESARRAGYDPVRRRAENRAIAQEYRQAAQAIRDRHLNRGPMSLGPHPISGWDNNGRMASTILRRPPRRIYGFDPSDIDPPGGADDHIWERLGAVESDEDDDGWGTFRTASVEYPGQQMLVDMFEVDGWGAPPDANSTLTRGRMNRRRPSRGDDGRRRQRDDDEMEGDSKRRRHVEPSHAPDNERPGYLLLTTLSPNAKLPTMFECPPRSRDPMKTSFLDLTVEEREGVWRPVVSFRPEAGDRLSKEDTDACSLHTSAPIPPGVGVFYYEVEILNIGSQGHISVGWTRPECDHRRLVGWNKGSWGWHADDGKTFEGRGDGRDFSEPWNTGDVVGCGLDMTIGRAFFTRNGKLLGHAFSKMPPGLYPAVGMRNEEESVAINLTGPFRYNIVEHVQAVRDGIRATLDPQHEAFSDLPPPIPVPKLVGLPSTSPSTPADKRLSEPEAVLLSKLKAKLKLRREDSPFSPPDGSPLVRGPDRAAAALVLDFLSFNGHSRAHYLLTRDMRARGYLPPRAQPEPSARPEPGPSGTKDDYPSTSAAIRAAVDALEAGEVRWPLIRSLGGAGELARRLDVYAFAAEARAASSRVCDDEADDEDGEVAAVAMGQDLDRRSRSEGWPDADLDLLGRANRQIVLPDDSLDSDRRADAAKLNRLLRDAAGIQRHSCLYLATAQTGLVHDVLTERGDESAAFMGLSYVLDS</sequence>
<feature type="compositionally biased region" description="Basic and acidic residues" evidence="1">
    <location>
        <begin position="246"/>
        <end position="256"/>
    </location>
</feature>
<dbReference type="InterPro" id="IPR001870">
    <property type="entry name" value="B30.2/SPRY"/>
</dbReference>
<dbReference type="SUPFAM" id="SSF49899">
    <property type="entry name" value="Concanavalin A-like lectins/glucanases"/>
    <property type="match status" value="1"/>
</dbReference>
<dbReference type="STRING" id="879819.A0A0J0XQ57"/>
<proteinExistence type="predicted"/>
<dbReference type="Proteomes" id="UP000053611">
    <property type="component" value="Unassembled WGS sequence"/>
</dbReference>
<feature type="compositionally biased region" description="Pro residues" evidence="1">
    <location>
        <begin position="583"/>
        <end position="595"/>
    </location>
</feature>
<feature type="region of interest" description="Disordered" evidence="1">
    <location>
        <begin position="203"/>
        <end position="259"/>
    </location>
</feature>
<dbReference type="RefSeq" id="XP_018279698.1">
    <property type="nucleotide sequence ID" value="XM_018425985.1"/>
</dbReference>
<dbReference type="OrthoDB" id="25503at2759"/>
<dbReference type="InterPro" id="IPR043136">
    <property type="entry name" value="B30.2/SPRY_sf"/>
</dbReference>
<dbReference type="SMART" id="SM00449">
    <property type="entry name" value="SPRY"/>
    <property type="match status" value="1"/>
</dbReference>
<dbReference type="AlphaFoldDB" id="A0A0J0XQ57"/>
<protein>
    <submittedName>
        <fullName evidence="3">SPRY-domain-containing protein</fullName>
    </submittedName>
</protein>
<evidence type="ECO:0000259" key="2">
    <source>
        <dbReference type="PROSITE" id="PS50188"/>
    </source>
</evidence>
<feature type="domain" description="B30.2/SPRY" evidence="2">
    <location>
        <begin position="260"/>
        <end position="457"/>
    </location>
</feature>
<dbReference type="InterPro" id="IPR013320">
    <property type="entry name" value="ConA-like_dom_sf"/>
</dbReference>
<dbReference type="InterPro" id="IPR050618">
    <property type="entry name" value="Ubq-SigPath_Reg"/>
</dbReference>
<evidence type="ECO:0000313" key="3">
    <source>
        <dbReference type="EMBL" id="KLT43207.1"/>
    </source>
</evidence>
<reference evidence="3 4" key="1">
    <citation type="submission" date="2015-03" db="EMBL/GenBank/DDBJ databases">
        <title>Genomics and transcriptomics of the oil-accumulating basidiomycete yeast T. oleaginosus allow insights into substrate utilization and the diverse evolutionary trajectories of mating systems in fungi.</title>
        <authorList>
            <consortium name="DOE Joint Genome Institute"/>
            <person name="Kourist R."/>
            <person name="Kracht O."/>
            <person name="Bracharz F."/>
            <person name="Lipzen A."/>
            <person name="Nolan M."/>
            <person name="Ohm R."/>
            <person name="Grigoriev I."/>
            <person name="Sun S."/>
            <person name="Heitman J."/>
            <person name="Bruck T."/>
            <person name="Nowrousian M."/>
        </authorList>
    </citation>
    <scope>NUCLEOTIDE SEQUENCE [LARGE SCALE GENOMIC DNA]</scope>
    <source>
        <strain evidence="3 4">IBC0246</strain>
    </source>
</reference>
<dbReference type="PROSITE" id="PS50188">
    <property type="entry name" value="B302_SPRY"/>
    <property type="match status" value="1"/>
</dbReference>
<dbReference type="PANTHER" id="PTHR12864">
    <property type="entry name" value="RAN BINDING PROTEIN 9-RELATED"/>
    <property type="match status" value="1"/>
</dbReference>
<dbReference type="Pfam" id="PF00622">
    <property type="entry name" value="SPRY"/>
    <property type="match status" value="1"/>
</dbReference>
<evidence type="ECO:0000313" key="4">
    <source>
        <dbReference type="Proteomes" id="UP000053611"/>
    </source>
</evidence>
<feature type="compositionally biased region" description="Basic and acidic residues" evidence="1">
    <location>
        <begin position="221"/>
        <end position="232"/>
    </location>
</feature>
<organism evidence="3 4">
    <name type="scientific">Cutaneotrichosporon oleaginosum</name>
    <dbReference type="NCBI Taxonomy" id="879819"/>
    <lineage>
        <taxon>Eukaryota</taxon>
        <taxon>Fungi</taxon>
        <taxon>Dikarya</taxon>
        <taxon>Basidiomycota</taxon>
        <taxon>Agaricomycotina</taxon>
        <taxon>Tremellomycetes</taxon>
        <taxon>Trichosporonales</taxon>
        <taxon>Trichosporonaceae</taxon>
        <taxon>Cutaneotrichosporon</taxon>
    </lineage>
</organism>
<dbReference type="GeneID" id="28986588"/>
<dbReference type="InterPro" id="IPR003877">
    <property type="entry name" value="SPRY_dom"/>
</dbReference>
<name>A0A0J0XQ57_9TREE</name>
<feature type="region of interest" description="Disordered" evidence="1">
    <location>
        <begin position="578"/>
        <end position="604"/>
    </location>
</feature>
<evidence type="ECO:0000256" key="1">
    <source>
        <dbReference type="SAM" id="MobiDB-lite"/>
    </source>
</evidence>
<dbReference type="Gene3D" id="2.60.120.920">
    <property type="match status" value="1"/>
</dbReference>
<gene>
    <name evidence="3" type="ORF">CC85DRAFT_311837</name>
</gene>
<dbReference type="EMBL" id="KQ087197">
    <property type="protein sequence ID" value="KLT43207.1"/>
    <property type="molecule type" value="Genomic_DNA"/>
</dbReference>
<accession>A0A0J0XQ57</accession>